<keyword evidence="8" id="KW-1185">Reference proteome</keyword>
<organism evidence="7 8">
    <name type="scientific">Zafaria cholistanensis</name>
    <dbReference type="NCBI Taxonomy" id="1682741"/>
    <lineage>
        <taxon>Bacteria</taxon>
        <taxon>Bacillati</taxon>
        <taxon>Actinomycetota</taxon>
        <taxon>Actinomycetes</taxon>
        <taxon>Micrococcales</taxon>
        <taxon>Micrococcaceae</taxon>
        <taxon>Zafaria</taxon>
    </lineage>
</organism>
<comment type="caution">
    <text evidence="7">The sequence shown here is derived from an EMBL/GenBank/DDBJ whole genome shotgun (WGS) entry which is preliminary data.</text>
</comment>
<gene>
    <name evidence="7" type="ORF">NCCP1664_17190</name>
</gene>
<evidence type="ECO:0000256" key="2">
    <source>
        <dbReference type="ARBA" id="ARBA00022603"/>
    </source>
</evidence>
<dbReference type="CDD" id="cd11642">
    <property type="entry name" value="SUMT"/>
    <property type="match status" value="1"/>
</dbReference>
<dbReference type="SUPFAM" id="SSF53790">
    <property type="entry name" value="Tetrapyrrole methylase"/>
    <property type="match status" value="1"/>
</dbReference>
<keyword evidence="3" id="KW-0808">Transferase</keyword>
<dbReference type="EC" id="2.1.1.107" evidence="1"/>
<dbReference type="PANTHER" id="PTHR45790:SF3">
    <property type="entry name" value="S-ADENOSYL-L-METHIONINE-DEPENDENT UROPORPHYRINOGEN III METHYLTRANSFERASE, CHLOROPLASTIC"/>
    <property type="match status" value="1"/>
</dbReference>
<dbReference type="Gene3D" id="3.40.1010.10">
    <property type="entry name" value="Cobalt-precorrin-4 Transmethylase, Domain 1"/>
    <property type="match status" value="1"/>
</dbReference>
<dbReference type="Gene3D" id="3.30.950.10">
    <property type="entry name" value="Methyltransferase, Cobalt-precorrin-4 Transmethylase, Domain 2"/>
    <property type="match status" value="1"/>
</dbReference>
<dbReference type="NCBIfam" id="TIGR01469">
    <property type="entry name" value="cobA_cysG_Cterm"/>
    <property type="match status" value="1"/>
</dbReference>
<accession>A0A5A7NQU3</accession>
<dbReference type="InterPro" id="IPR014776">
    <property type="entry name" value="4pyrrole_Mease_sub2"/>
</dbReference>
<dbReference type="GO" id="GO:0032259">
    <property type="term" value="P:methylation"/>
    <property type="evidence" value="ECO:0007669"/>
    <property type="project" value="UniProtKB-KW"/>
</dbReference>
<dbReference type="NCBIfam" id="NF004790">
    <property type="entry name" value="PRK06136.1"/>
    <property type="match status" value="1"/>
</dbReference>
<name>A0A5A7NQU3_9MICC</name>
<dbReference type="PANTHER" id="PTHR45790">
    <property type="entry name" value="SIROHEME SYNTHASE-RELATED"/>
    <property type="match status" value="1"/>
</dbReference>
<keyword evidence="2" id="KW-0489">Methyltransferase</keyword>
<dbReference type="InterPro" id="IPR014777">
    <property type="entry name" value="4pyrrole_Mease_sub1"/>
</dbReference>
<dbReference type="GO" id="GO:0004851">
    <property type="term" value="F:uroporphyrin-III C-methyltransferase activity"/>
    <property type="evidence" value="ECO:0007669"/>
    <property type="project" value="UniProtKB-EC"/>
</dbReference>
<dbReference type="InterPro" id="IPR000878">
    <property type="entry name" value="4pyrrol_Mease"/>
</dbReference>
<dbReference type="Pfam" id="PF00590">
    <property type="entry name" value="TP_methylase"/>
    <property type="match status" value="1"/>
</dbReference>
<proteinExistence type="predicted"/>
<dbReference type="RefSeq" id="WP_225873759.1">
    <property type="nucleotide sequence ID" value="NZ_BKDJ01000007.1"/>
</dbReference>
<dbReference type="InterPro" id="IPR035996">
    <property type="entry name" value="4pyrrol_Methylase_sf"/>
</dbReference>
<protein>
    <recommendedName>
        <fullName evidence="1">uroporphyrinogen-III C-methyltransferase</fullName>
        <ecNumber evidence="1">2.1.1.107</ecNumber>
    </recommendedName>
</protein>
<evidence type="ECO:0000259" key="6">
    <source>
        <dbReference type="Pfam" id="PF00590"/>
    </source>
</evidence>
<dbReference type="FunFam" id="3.40.1010.10:FF:000001">
    <property type="entry name" value="Siroheme synthase"/>
    <property type="match status" value="1"/>
</dbReference>
<evidence type="ECO:0000256" key="3">
    <source>
        <dbReference type="ARBA" id="ARBA00022679"/>
    </source>
</evidence>
<evidence type="ECO:0000313" key="7">
    <source>
        <dbReference type="EMBL" id="GER23223.1"/>
    </source>
</evidence>
<dbReference type="InterPro" id="IPR006366">
    <property type="entry name" value="CobA/CysG_C"/>
</dbReference>
<evidence type="ECO:0000256" key="1">
    <source>
        <dbReference type="ARBA" id="ARBA00012162"/>
    </source>
</evidence>
<dbReference type="Proteomes" id="UP000325307">
    <property type="component" value="Unassembled WGS sequence"/>
</dbReference>
<reference evidence="7 8" key="1">
    <citation type="submission" date="2019-09" db="EMBL/GenBank/DDBJ databases">
        <title>Arthrobacter zafarii sp. nov., a moderately thermotolerant and halotolerant actinobacterium isolated from Cholistan desert soil of Pakistan.</title>
        <authorList>
            <person name="Amin A."/>
            <person name="Ahmed I."/>
            <person name="Khalid N."/>
            <person name="Schumann P."/>
            <person name="Busse H.J."/>
            <person name="Khan I.U."/>
            <person name="Li S."/>
            <person name="Li W.J."/>
        </authorList>
    </citation>
    <scope>NUCLEOTIDE SEQUENCE [LARGE SCALE GENOMIC DNA]</scope>
    <source>
        <strain evidence="7 8">NCCP-1664</strain>
    </source>
</reference>
<evidence type="ECO:0000313" key="8">
    <source>
        <dbReference type="Proteomes" id="UP000325307"/>
    </source>
</evidence>
<sequence length="358" mass="35945">MNTTPASPFTPLHGTADLRGHTVIITGAERPARRATARYRAQGAEVVAVATPSGLGQVSAVLGRASLLVAVEDGHPGWRILPALCRERRLLLVREEAAHDGGHVTLVGGGPGSADLVTARGLAALARADVVFYDRLGPHGTVAALAPGAELVDVGKLPGHHKVPQQQIEALVVEAALAGKSVVRLKGGDPFVFGRGGEEVAACTAAGIPVTVVPGITSAVSVPGSSGIPVTHRGVSRMFTVASGHDPFSEAELKHLAGLGGTIVVLMGIATLPQTVAGLLRHGLAPATPAAIVERGFTDSQRSTTARLDALVPAAAAAGCTSPAVIVIGEVVALGHEAVLSGGLADLAGLPGTTAVAR</sequence>
<evidence type="ECO:0000256" key="5">
    <source>
        <dbReference type="ARBA" id="ARBA00023244"/>
    </source>
</evidence>
<dbReference type="GO" id="GO:0019354">
    <property type="term" value="P:siroheme biosynthetic process"/>
    <property type="evidence" value="ECO:0007669"/>
    <property type="project" value="InterPro"/>
</dbReference>
<keyword evidence="5" id="KW-0627">Porphyrin biosynthesis</keyword>
<dbReference type="InterPro" id="IPR050161">
    <property type="entry name" value="Siro_Cobalamin_biosynth"/>
</dbReference>
<feature type="domain" description="Tetrapyrrole methylase" evidence="6">
    <location>
        <begin position="104"/>
        <end position="311"/>
    </location>
</feature>
<dbReference type="EMBL" id="BKDJ01000007">
    <property type="protein sequence ID" value="GER23223.1"/>
    <property type="molecule type" value="Genomic_DNA"/>
</dbReference>
<dbReference type="AlphaFoldDB" id="A0A5A7NQU3"/>
<evidence type="ECO:0000256" key="4">
    <source>
        <dbReference type="ARBA" id="ARBA00022691"/>
    </source>
</evidence>
<keyword evidence="4" id="KW-0949">S-adenosyl-L-methionine</keyword>